<protein>
    <submittedName>
        <fullName evidence="2">Uncharacterized protein</fullName>
    </submittedName>
</protein>
<evidence type="ECO:0000256" key="1">
    <source>
        <dbReference type="SAM" id="MobiDB-lite"/>
    </source>
</evidence>
<name>A0A1P8UCD9_9MICO</name>
<gene>
    <name evidence="2" type="ORF">BOH66_07940</name>
</gene>
<evidence type="ECO:0000313" key="3">
    <source>
        <dbReference type="Proteomes" id="UP000187185"/>
    </source>
</evidence>
<dbReference type="KEGG" id="maur:BOH66_07940"/>
<keyword evidence="3" id="KW-1185">Reference proteome</keyword>
<feature type="region of interest" description="Disordered" evidence="1">
    <location>
        <begin position="1"/>
        <end position="26"/>
    </location>
</feature>
<feature type="region of interest" description="Disordered" evidence="1">
    <location>
        <begin position="96"/>
        <end position="118"/>
    </location>
</feature>
<proteinExistence type="predicted"/>
<dbReference type="STRING" id="36805.BOH66_07940"/>
<accession>A0A1P8UCD9</accession>
<dbReference type="EMBL" id="CP018762">
    <property type="protein sequence ID" value="APZ35816.1"/>
    <property type="molecule type" value="Genomic_DNA"/>
</dbReference>
<reference evidence="2 3" key="1">
    <citation type="submission" date="2016-12" db="EMBL/GenBank/DDBJ databases">
        <title>Complete genome sequence of Microbacterium aurum KACC 15219.</title>
        <authorList>
            <person name="Jung Y."/>
            <person name="Shin J.-H."/>
            <person name="Lee Y.-J."/>
            <person name="Yi H."/>
            <person name="Bahn Y.-S."/>
            <person name="Kim J.F."/>
            <person name="Lee D.-W."/>
        </authorList>
    </citation>
    <scope>NUCLEOTIDE SEQUENCE [LARGE SCALE GENOMIC DNA]</scope>
    <source>
        <strain evidence="2 3">KACC 15219</strain>
    </source>
</reference>
<evidence type="ECO:0000313" key="2">
    <source>
        <dbReference type="EMBL" id="APZ35816.1"/>
    </source>
</evidence>
<dbReference type="AlphaFoldDB" id="A0A1P8UCD9"/>
<organism evidence="2 3">
    <name type="scientific">Microbacterium aurum</name>
    <dbReference type="NCBI Taxonomy" id="36805"/>
    <lineage>
        <taxon>Bacteria</taxon>
        <taxon>Bacillati</taxon>
        <taxon>Actinomycetota</taxon>
        <taxon>Actinomycetes</taxon>
        <taxon>Micrococcales</taxon>
        <taxon>Microbacteriaceae</taxon>
        <taxon>Microbacterium</taxon>
    </lineage>
</organism>
<sequence>MLMARPRYKRTTPNPDPDRESETPPVPVVLPQVVITVAPTGTLTVTVDGEPVAPEPFAPAWRREDFARVLDQLTDTHRSAVRVEVREADGTVFTDIITPSTRRRRPAPDPTPDRPARQAMPELVVLHGAGFVPGEDVAIAVVIAHGDAAPDGTMRALLTAEQAGASPTREVILLGRVSGTLTIGHPG</sequence>
<feature type="compositionally biased region" description="Basic residues" evidence="1">
    <location>
        <begin position="1"/>
        <end position="10"/>
    </location>
</feature>
<dbReference type="Proteomes" id="UP000187185">
    <property type="component" value="Chromosome"/>
</dbReference>